<reference evidence="10 11" key="1">
    <citation type="journal article" date="2011" name="J. Bacteriol.">
        <title>Draft genome sequence of the anoxygenic filamentous phototrophic bacterium Oscillochloris trichoides subsp. DG-6.</title>
        <authorList>
            <person name="Kuznetsov B.B."/>
            <person name="Ivanovsky R.N."/>
            <person name="Keppen O.I."/>
            <person name="Sukhacheva M.V."/>
            <person name="Bumazhkin B.K."/>
            <person name="Patutina E.O."/>
            <person name="Beletsky A.V."/>
            <person name="Mardanov A.V."/>
            <person name="Baslerov R.V."/>
            <person name="Panteleeva A.N."/>
            <person name="Kolganova T.V."/>
            <person name="Ravin N.V."/>
            <person name="Skryabin K.G."/>
        </authorList>
    </citation>
    <scope>NUCLEOTIDE SEQUENCE [LARGE SCALE GENOMIC DNA]</scope>
    <source>
        <strain evidence="10 11">DG-6</strain>
    </source>
</reference>
<dbReference type="EC" id="3.1.-.-" evidence="9"/>
<keyword evidence="7 9" id="KW-0378">Hydrolase</keyword>
<keyword evidence="3 9" id="KW-0698">rRNA processing</keyword>
<evidence type="ECO:0000313" key="11">
    <source>
        <dbReference type="Proteomes" id="UP000054010"/>
    </source>
</evidence>
<evidence type="ECO:0000256" key="9">
    <source>
        <dbReference type="HAMAP-Rule" id="MF_00009"/>
    </source>
</evidence>
<evidence type="ECO:0000256" key="3">
    <source>
        <dbReference type="ARBA" id="ARBA00022552"/>
    </source>
</evidence>
<dbReference type="InterPro" id="IPR023091">
    <property type="entry name" value="MetalPrtase_cat_dom_sf_prd"/>
</dbReference>
<feature type="binding site" evidence="9">
    <location>
        <position position="128"/>
    </location>
    <ligand>
        <name>Zn(2+)</name>
        <dbReference type="ChEBI" id="CHEBI:29105"/>
        <note>catalytic</note>
    </ligand>
</feature>
<feature type="binding site" evidence="9">
    <location>
        <position position="134"/>
    </location>
    <ligand>
        <name>Zn(2+)</name>
        <dbReference type="ChEBI" id="CHEBI:29105"/>
        <note>catalytic</note>
    </ligand>
</feature>
<comment type="caution">
    <text evidence="10">The sequence shown here is derived from an EMBL/GenBank/DDBJ whole genome shotgun (WGS) entry which is preliminary data.</text>
</comment>
<keyword evidence="9" id="KW-0963">Cytoplasm</keyword>
<keyword evidence="4 9" id="KW-0540">Nuclease</keyword>
<dbReference type="GO" id="GO:0004521">
    <property type="term" value="F:RNA endonuclease activity"/>
    <property type="evidence" value="ECO:0007669"/>
    <property type="project" value="UniProtKB-UniRule"/>
</dbReference>
<dbReference type="PANTHER" id="PTHR46986:SF1">
    <property type="entry name" value="ENDORIBONUCLEASE YBEY, CHLOROPLASTIC"/>
    <property type="match status" value="1"/>
</dbReference>
<keyword evidence="11" id="KW-1185">Reference proteome</keyword>
<evidence type="ECO:0000256" key="5">
    <source>
        <dbReference type="ARBA" id="ARBA00022723"/>
    </source>
</evidence>
<dbReference type="SUPFAM" id="SSF55486">
    <property type="entry name" value="Metalloproteases ('zincins'), catalytic domain"/>
    <property type="match status" value="1"/>
</dbReference>
<evidence type="ECO:0000256" key="8">
    <source>
        <dbReference type="ARBA" id="ARBA00022833"/>
    </source>
</evidence>
<comment type="subcellular location">
    <subcellularLocation>
        <location evidence="9">Cytoplasm</location>
    </subcellularLocation>
</comment>
<comment type="similarity">
    <text evidence="1 9">Belongs to the endoribonuclease YbeY family.</text>
</comment>
<dbReference type="EMBL" id="ADVR01000031">
    <property type="protein sequence ID" value="EFO80981.1"/>
    <property type="molecule type" value="Genomic_DNA"/>
</dbReference>
<evidence type="ECO:0000256" key="2">
    <source>
        <dbReference type="ARBA" id="ARBA00022517"/>
    </source>
</evidence>
<dbReference type="GO" id="GO:0005737">
    <property type="term" value="C:cytoplasm"/>
    <property type="evidence" value="ECO:0007669"/>
    <property type="project" value="UniProtKB-SubCell"/>
</dbReference>
<accession>E1ICV0</accession>
<protein>
    <recommendedName>
        <fullName evidence="9">Endoribonuclease YbeY</fullName>
        <ecNumber evidence="9">3.1.-.-</ecNumber>
    </recommendedName>
</protein>
<evidence type="ECO:0000256" key="7">
    <source>
        <dbReference type="ARBA" id="ARBA00022801"/>
    </source>
</evidence>
<comment type="cofactor">
    <cofactor evidence="9">
        <name>Zn(2+)</name>
        <dbReference type="ChEBI" id="CHEBI:29105"/>
    </cofactor>
    <text evidence="9">Binds 1 zinc ion.</text>
</comment>
<evidence type="ECO:0000256" key="6">
    <source>
        <dbReference type="ARBA" id="ARBA00022759"/>
    </source>
</evidence>
<dbReference type="GO" id="GO:0008270">
    <property type="term" value="F:zinc ion binding"/>
    <property type="evidence" value="ECO:0007669"/>
    <property type="project" value="UniProtKB-UniRule"/>
</dbReference>
<dbReference type="AlphaFoldDB" id="E1ICV0"/>
<dbReference type="Pfam" id="PF02130">
    <property type="entry name" value="YbeY"/>
    <property type="match status" value="1"/>
</dbReference>
<dbReference type="GO" id="GO:0006364">
    <property type="term" value="P:rRNA processing"/>
    <property type="evidence" value="ECO:0007669"/>
    <property type="project" value="UniProtKB-UniRule"/>
</dbReference>
<dbReference type="HAMAP" id="MF_00009">
    <property type="entry name" value="Endoribonucl_YbeY"/>
    <property type="match status" value="1"/>
</dbReference>
<comment type="function">
    <text evidence="9">Single strand-specific metallo-endoribonuclease involved in late-stage 70S ribosome quality control and in maturation of the 3' terminus of the 16S rRNA.</text>
</comment>
<sequence length="161" mass="17199">MQHIVEISLAEQLEGTLPPDLDLNLVQQAILAVFASEPGIAACEVGVLITDDAHIHTLNRDYRGVDAPTDVLSFADDGPPSAFVVAGSGPRYLGDIAISYQRVLAQAAEYGHSPARELAYLATHGTLHLLGYDHERGPEDAAAMRLREETVMAELGLSRGA</sequence>
<dbReference type="NCBIfam" id="TIGR00043">
    <property type="entry name" value="rRNA maturation RNase YbeY"/>
    <property type="match status" value="1"/>
</dbReference>
<dbReference type="STRING" id="765420.OSCT_1144"/>
<evidence type="ECO:0000256" key="4">
    <source>
        <dbReference type="ARBA" id="ARBA00022722"/>
    </source>
</evidence>
<dbReference type="PANTHER" id="PTHR46986">
    <property type="entry name" value="ENDORIBONUCLEASE YBEY, CHLOROPLASTIC"/>
    <property type="match status" value="1"/>
</dbReference>
<evidence type="ECO:0000256" key="1">
    <source>
        <dbReference type="ARBA" id="ARBA00010875"/>
    </source>
</evidence>
<keyword evidence="2 9" id="KW-0690">Ribosome biogenesis</keyword>
<dbReference type="PROSITE" id="PS01306">
    <property type="entry name" value="UPF0054"/>
    <property type="match status" value="1"/>
</dbReference>
<proteinExistence type="inferred from homology"/>
<keyword evidence="8 9" id="KW-0862">Zinc</keyword>
<evidence type="ECO:0000313" key="10">
    <source>
        <dbReference type="EMBL" id="EFO80981.1"/>
    </source>
</evidence>
<keyword evidence="5 9" id="KW-0479">Metal-binding</keyword>
<dbReference type="HOGENOM" id="CLU_106710_3_0_0"/>
<dbReference type="Proteomes" id="UP000054010">
    <property type="component" value="Unassembled WGS sequence"/>
</dbReference>
<dbReference type="GO" id="GO:0004222">
    <property type="term" value="F:metalloendopeptidase activity"/>
    <property type="evidence" value="ECO:0007669"/>
    <property type="project" value="InterPro"/>
</dbReference>
<keyword evidence="6 9" id="KW-0255">Endonuclease</keyword>
<organism evidence="10 11">
    <name type="scientific">Oscillochloris trichoides DG-6</name>
    <dbReference type="NCBI Taxonomy" id="765420"/>
    <lineage>
        <taxon>Bacteria</taxon>
        <taxon>Bacillati</taxon>
        <taxon>Chloroflexota</taxon>
        <taxon>Chloroflexia</taxon>
        <taxon>Chloroflexales</taxon>
        <taxon>Chloroflexineae</taxon>
        <taxon>Oscillochloridaceae</taxon>
        <taxon>Oscillochloris</taxon>
    </lineage>
</organism>
<dbReference type="InterPro" id="IPR002036">
    <property type="entry name" value="YbeY"/>
</dbReference>
<dbReference type="OrthoDB" id="9807740at2"/>
<dbReference type="Gene3D" id="3.40.390.30">
    <property type="entry name" value="Metalloproteases ('zincins'), catalytic domain"/>
    <property type="match status" value="1"/>
</dbReference>
<feature type="binding site" evidence="9">
    <location>
        <position position="124"/>
    </location>
    <ligand>
        <name>Zn(2+)</name>
        <dbReference type="ChEBI" id="CHEBI:29105"/>
        <note>catalytic</note>
    </ligand>
</feature>
<gene>
    <name evidence="9" type="primary">ybeY</name>
    <name evidence="10" type="ORF">OSCT_1144</name>
</gene>
<dbReference type="eggNOG" id="COG0319">
    <property type="taxonomic scope" value="Bacteria"/>
</dbReference>
<dbReference type="InterPro" id="IPR020549">
    <property type="entry name" value="YbeY_CS"/>
</dbReference>
<name>E1ICV0_9CHLR</name>